<accession>A0A382CNP3</accession>
<evidence type="ECO:0000256" key="1">
    <source>
        <dbReference type="ARBA" id="ARBA00005061"/>
    </source>
</evidence>
<evidence type="ECO:0000256" key="4">
    <source>
        <dbReference type="ARBA" id="ARBA00022741"/>
    </source>
</evidence>
<dbReference type="GO" id="GO:0016874">
    <property type="term" value="F:ligase activity"/>
    <property type="evidence" value="ECO:0007669"/>
    <property type="project" value="UniProtKB-KW"/>
</dbReference>
<comment type="catalytic activity">
    <reaction evidence="9">
        <text>7-carboxy-7-carbaguanine + NH4(+) + 2 ATP = 7-cyano-7-carbaguanine + 2 AMP + 2 diphosphate + 2 H(+)</text>
        <dbReference type="Rhea" id="RHEA:27982"/>
        <dbReference type="ChEBI" id="CHEBI:15378"/>
        <dbReference type="ChEBI" id="CHEBI:28938"/>
        <dbReference type="ChEBI" id="CHEBI:30616"/>
        <dbReference type="ChEBI" id="CHEBI:33019"/>
        <dbReference type="ChEBI" id="CHEBI:45075"/>
        <dbReference type="ChEBI" id="CHEBI:61036"/>
        <dbReference type="ChEBI" id="CHEBI:456215"/>
        <dbReference type="EC" id="6.3.4.20"/>
    </reaction>
</comment>
<dbReference type="Pfam" id="PF06508">
    <property type="entry name" value="QueC"/>
    <property type="match status" value="1"/>
</dbReference>
<dbReference type="InterPro" id="IPR014729">
    <property type="entry name" value="Rossmann-like_a/b/a_fold"/>
</dbReference>
<keyword evidence="2" id="KW-0436">Ligase</keyword>
<dbReference type="InterPro" id="IPR018317">
    <property type="entry name" value="QueC"/>
</dbReference>
<evidence type="ECO:0000256" key="8">
    <source>
        <dbReference type="ARBA" id="ARBA00039149"/>
    </source>
</evidence>
<keyword evidence="4" id="KW-0547">Nucleotide-binding</keyword>
<keyword evidence="3" id="KW-0479">Metal-binding</keyword>
<dbReference type="EMBL" id="UINC01035381">
    <property type="protein sequence ID" value="SVB27695.1"/>
    <property type="molecule type" value="Genomic_DNA"/>
</dbReference>
<evidence type="ECO:0000256" key="3">
    <source>
        <dbReference type="ARBA" id="ARBA00022723"/>
    </source>
</evidence>
<sequence length="255" mass="28231">MALSGGMDSTALLLRMLARGDEVTCISYDYGQKHVIELDRASANVDYLHSKGYKVEHIVADLSSAMSLFDSTLTDSERSVPEGHYEEEQMKQTVVPNRNAIFSSILYGYALSVSAKENVDVSVTLGVHSGDHAIYPDCRPEFYDTLMCAFETGNWGSERVTVTLPYVDGDKESILRDAIISCDSLGLDFDTVFSNTNTSYSPDELGRSSGKTGADVERILAFHAIGRKDPVEYVEDWDTVLEHAIETERQFEAVL</sequence>
<dbReference type="Gene3D" id="3.40.50.620">
    <property type="entry name" value="HUPs"/>
    <property type="match status" value="1"/>
</dbReference>
<dbReference type="PANTHER" id="PTHR42914">
    <property type="entry name" value="7-CYANO-7-DEAZAGUANINE SYNTHASE"/>
    <property type="match status" value="1"/>
</dbReference>
<dbReference type="AlphaFoldDB" id="A0A382CNP3"/>
<keyword evidence="6" id="KW-0067">ATP-binding</keyword>
<comment type="pathway">
    <text evidence="1">Purine metabolism; 7-cyano-7-deazaguanine biosynthesis.</text>
</comment>
<dbReference type="PANTHER" id="PTHR42914:SF1">
    <property type="entry name" value="7-CYANO-7-DEAZAGUANINE SYNTHASE"/>
    <property type="match status" value="1"/>
</dbReference>
<protein>
    <recommendedName>
        <fullName evidence="8">7-cyano-7-deazaguanine synthase</fullName>
        <ecNumber evidence="8">6.3.4.20</ecNumber>
    </recommendedName>
</protein>
<evidence type="ECO:0000313" key="10">
    <source>
        <dbReference type="EMBL" id="SVB27695.1"/>
    </source>
</evidence>
<evidence type="ECO:0000256" key="7">
    <source>
        <dbReference type="ARBA" id="ARBA00037993"/>
    </source>
</evidence>
<dbReference type="GO" id="GO:0046872">
    <property type="term" value="F:metal ion binding"/>
    <property type="evidence" value="ECO:0007669"/>
    <property type="project" value="UniProtKB-KW"/>
</dbReference>
<organism evidence="10">
    <name type="scientific">marine metagenome</name>
    <dbReference type="NCBI Taxonomy" id="408172"/>
    <lineage>
        <taxon>unclassified sequences</taxon>
        <taxon>metagenomes</taxon>
        <taxon>ecological metagenomes</taxon>
    </lineage>
</organism>
<comment type="similarity">
    <text evidence="7">Belongs to the QueC family.</text>
</comment>
<proteinExistence type="inferred from homology"/>
<dbReference type="SUPFAM" id="SSF52402">
    <property type="entry name" value="Adenine nucleotide alpha hydrolases-like"/>
    <property type="match status" value="1"/>
</dbReference>
<evidence type="ECO:0000256" key="5">
    <source>
        <dbReference type="ARBA" id="ARBA00022833"/>
    </source>
</evidence>
<evidence type="ECO:0000256" key="2">
    <source>
        <dbReference type="ARBA" id="ARBA00022598"/>
    </source>
</evidence>
<dbReference type="GO" id="GO:0005524">
    <property type="term" value="F:ATP binding"/>
    <property type="evidence" value="ECO:0007669"/>
    <property type="project" value="UniProtKB-KW"/>
</dbReference>
<keyword evidence="5" id="KW-0862">Zinc</keyword>
<dbReference type="EC" id="6.3.4.20" evidence="8"/>
<gene>
    <name evidence="10" type="ORF">METZ01_LOCUS180549</name>
</gene>
<evidence type="ECO:0000256" key="6">
    <source>
        <dbReference type="ARBA" id="ARBA00022840"/>
    </source>
</evidence>
<name>A0A382CNP3_9ZZZZ</name>
<reference evidence="10" key="1">
    <citation type="submission" date="2018-05" db="EMBL/GenBank/DDBJ databases">
        <authorList>
            <person name="Lanie J.A."/>
            <person name="Ng W.-L."/>
            <person name="Kazmierczak K.M."/>
            <person name="Andrzejewski T.M."/>
            <person name="Davidsen T.M."/>
            <person name="Wayne K.J."/>
            <person name="Tettelin H."/>
            <person name="Glass J.I."/>
            <person name="Rusch D."/>
            <person name="Podicherti R."/>
            <person name="Tsui H.-C.T."/>
            <person name="Winkler M.E."/>
        </authorList>
    </citation>
    <scope>NUCLEOTIDE SEQUENCE</scope>
</reference>
<dbReference type="PIRSF" id="PIRSF006293">
    <property type="entry name" value="ExsB"/>
    <property type="match status" value="1"/>
</dbReference>
<evidence type="ECO:0000256" key="9">
    <source>
        <dbReference type="ARBA" id="ARBA00047890"/>
    </source>
</evidence>
<dbReference type="CDD" id="cd01995">
    <property type="entry name" value="QueC-like"/>
    <property type="match status" value="1"/>
</dbReference>